<gene>
    <name evidence="8" type="ORF">IQ251_16365</name>
</gene>
<comment type="caution">
    <text evidence="8">The sequence shown here is derived from an EMBL/GenBank/DDBJ whole genome shotgun (WGS) entry which is preliminary data.</text>
</comment>
<reference evidence="8" key="1">
    <citation type="submission" date="2020-10" db="EMBL/GenBank/DDBJ databases">
        <title>Diversity and distribution of actinomycetes associated with coral in the coast of Hainan.</title>
        <authorList>
            <person name="Li F."/>
        </authorList>
    </citation>
    <scope>NUCLEOTIDE SEQUENCE</scope>
    <source>
        <strain evidence="8">HNM0983</strain>
    </source>
</reference>
<feature type="domain" description="Rieske" evidence="7">
    <location>
        <begin position="186"/>
        <end position="282"/>
    </location>
</feature>
<dbReference type="InterPro" id="IPR017941">
    <property type="entry name" value="Rieske_2Fe-2S"/>
</dbReference>
<comment type="similarity">
    <text evidence="1">Belongs to the NifU family.</text>
</comment>
<evidence type="ECO:0000256" key="1">
    <source>
        <dbReference type="ARBA" id="ARBA00006420"/>
    </source>
</evidence>
<dbReference type="AlphaFoldDB" id="A0A929FYP3"/>
<organism evidence="8 9">
    <name type="scientific">Saccharopolyspora montiporae</name>
    <dbReference type="NCBI Taxonomy" id="2781240"/>
    <lineage>
        <taxon>Bacteria</taxon>
        <taxon>Bacillati</taxon>
        <taxon>Actinomycetota</taxon>
        <taxon>Actinomycetes</taxon>
        <taxon>Pseudonocardiales</taxon>
        <taxon>Pseudonocardiaceae</taxon>
        <taxon>Saccharopolyspora</taxon>
    </lineage>
</organism>
<evidence type="ECO:0000256" key="3">
    <source>
        <dbReference type="ARBA" id="ARBA00022723"/>
    </source>
</evidence>
<dbReference type="GO" id="GO:0016226">
    <property type="term" value="P:iron-sulfur cluster assembly"/>
    <property type="evidence" value="ECO:0007669"/>
    <property type="project" value="InterPro"/>
</dbReference>
<dbReference type="Gene3D" id="2.102.10.10">
    <property type="entry name" value="Rieske [2Fe-2S] iron-sulphur domain"/>
    <property type="match status" value="1"/>
</dbReference>
<dbReference type="PROSITE" id="PS51296">
    <property type="entry name" value="RIESKE"/>
    <property type="match status" value="1"/>
</dbReference>
<evidence type="ECO:0000256" key="2">
    <source>
        <dbReference type="ARBA" id="ARBA00022714"/>
    </source>
</evidence>
<evidence type="ECO:0000313" key="8">
    <source>
        <dbReference type="EMBL" id="MBE9376026.1"/>
    </source>
</evidence>
<dbReference type="GO" id="GO:0005506">
    <property type="term" value="F:iron ion binding"/>
    <property type="evidence" value="ECO:0007669"/>
    <property type="project" value="InterPro"/>
</dbReference>
<keyword evidence="2" id="KW-0001">2Fe-2S</keyword>
<keyword evidence="5" id="KW-0411">Iron-sulfur</keyword>
<dbReference type="Pfam" id="PF01106">
    <property type="entry name" value="NifU"/>
    <property type="match status" value="1"/>
</dbReference>
<dbReference type="Pfam" id="PF00355">
    <property type="entry name" value="Rieske"/>
    <property type="match status" value="1"/>
</dbReference>
<dbReference type="Proteomes" id="UP000598360">
    <property type="component" value="Unassembled WGS sequence"/>
</dbReference>
<dbReference type="RefSeq" id="WP_193929464.1">
    <property type="nucleotide sequence ID" value="NZ_JADEYC010000030.1"/>
</dbReference>
<keyword evidence="9" id="KW-1185">Reference proteome</keyword>
<dbReference type="SUPFAM" id="SSF117916">
    <property type="entry name" value="Fe-S cluster assembly (FSCA) domain-like"/>
    <property type="match status" value="1"/>
</dbReference>
<dbReference type="InterPro" id="IPR036922">
    <property type="entry name" value="Rieske_2Fe-2S_sf"/>
</dbReference>
<accession>A0A929FYP3</accession>
<dbReference type="InterPro" id="IPR034904">
    <property type="entry name" value="FSCA_dom_sf"/>
</dbReference>
<evidence type="ECO:0000313" key="9">
    <source>
        <dbReference type="Proteomes" id="UP000598360"/>
    </source>
</evidence>
<dbReference type="GO" id="GO:0016705">
    <property type="term" value="F:oxidoreductase activity, acting on paired donors, with incorporation or reduction of molecular oxygen"/>
    <property type="evidence" value="ECO:0007669"/>
    <property type="project" value="UniProtKB-ARBA"/>
</dbReference>
<evidence type="ECO:0000256" key="6">
    <source>
        <dbReference type="ARBA" id="ARBA00049958"/>
    </source>
</evidence>
<proteinExistence type="inferred from homology"/>
<dbReference type="InterPro" id="IPR001075">
    <property type="entry name" value="NIF_FeS_clus_asmbl_NifU_C"/>
</dbReference>
<keyword evidence="3" id="KW-0479">Metal-binding</keyword>
<dbReference type="PANTHER" id="PTHR11178">
    <property type="entry name" value="IRON-SULFUR CLUSTER SCAFFOLD PROTEIN NFU-RELATED"/>
    <property type="match status" value="1"/>
</dbReference>
<evidence type="ECO:0000259" key="7">
    <source>
        <dbReference type="PROSITE" id="PS51296"/>
    </source>
</evidence>
<protein>
    <submittedName>
        <fullName evidence="8">NifU family protein</fullName>
    </submittedName>
</protein>
<dbReference type="GO" id="GO:0004497">
    <property type="term" value="F:monooxygenase activity"/>
    <property type="evidence" value="ECO:0007669"/>
    <property type="project" value="UniProtKB-ARBA"/>
</dbReference>
<sequence>MSTDPTSERIDQLLSAFAAGGPVARERAEELVRLVTDLHGDGLRRVLELVDEQQLLTDELLERFAADELVSGLLLVHDLHPHDLPTRVERALQQVRPYLASHGGDVELVEIVGDDAVRLRLLGNCQGCASSAATLELAVQAAVEAAAPEIESIECDDGSADDGALISAESLLQRARSGERASGVVWQELDLAGVEPGQVRAVSVAGVPVVVCRVAANSYAYRDECARCAGDLGAGQLRADAGVLVCPHCRAGYDVRSAGTGVDHPERLEPLPLLEQDGAIEVAVPAAVHA</sequence>
<evidence type="ECO:0000256" key="5">
    <source>
        <dbReference type="ARBA" id="ARBA00023014"/>
    </source>
</evidence>
<dbReference type="Gene3D" id="3.30.300.130">
    <property type="entry name" value="Fe-S cluster assembly (FSCA)"/>
    <property type="match status" value="1"/>
</dbReference>
<keyword evidence="4" id="KW-0408">Iron</keyword>
<dbReference type="GO" id="GO:0051537">
    <property type="term" value="F:2 iron, 2 sulfur cluster binding"/>
    <property type="evidence" value="ECO:0007669"/>
    <property type="project" value="UniProtKB-KW"/>
</dbReference>
<dbReference type="SUPFAM" id="SSF50022">
    <property type="entry name" value="ISP domain"/>
    <property type="match status" value="1"/>
</dbReference>
<dbReference type="PANTHER" id="PTHR11178:SF25">
    <property type="entry name" value="NIFU-LIKE PROTEIN 3, CHLOROPLASTIC"/>
    <property type="match status" value="1"/>
</dbReference>
<dbReference type="EMBL" id="JADEYC010000030">
    <property type="protein sequence ID" value="MBE9376026.1"/>
    <property type="molecule type" value="Genomic_DNA"/>
</dbReference>
<name>A0A929FYP3_9PSEU</name>
<comment type="function">
    <text evidence="6">May be involved in the formation or repair of [Fe-S] clusters present in iron-sulfur proteins.</text>
</comment>
<evidence type="ECO:0000256" key="4">
    <source>
        <dbReference type="ARBA" id="ARBA00023004"/>
    </source>
</evidence>